<evidence type="ECO:0000256" key="1">
    <source>
        <dbReference type="ARBA" id="ARBA00022448"/>
    </source>
</evidence>
<dbReference type="RefSeq" id="WP_074653504.1">
    <property type="nucleotide sequence ID" value="NZ_FNSD01000001.1"/>
</dbReference>
<keyword evidence="4" id="KW-0249">Electron transport</keyword>
<sequence length="112" mass="11952">MRNSSKVLFSSVAVLGLSFLSAGAQMSEAATHGKATFDSKCAICHSADTTDKKIGPGLKGLYARGVMADGTTKVTDETVTDRIMNGKVPMPPFKDQLKPVEITEVVEYLKTL</sequence>
<name>A0A1H4M682_9BACT</name>
<dbReference type="PROSITE" id="PS51007">
    <property type="entry name" value="CYTC"/>
    <property type="match status" value="1"/>
</dbReference>
<feature type="domain" description="Cytochrome c" evidence="8">
    <location>
        <begin position="28"/>
        <end position="112"/>
    </location>
</feature>
<feature type="signal peptide" evidence="7">
    <location>
        <begin position="1"/>
        <end position="24"/>
    </location>
</feature>
<dbReference type="PANTHER" id="PTHR37823">
    <property type="entry name" value="CYTOCHROME C-553-LIKE"/>
    <property type="match status" value="1"/>
</dbReference>
<protein>
    <submittedName>
        <fullName evidence="9">Cytochrome C oxidase, cbb3-type, subunit III</fullName>
    </submittedName>
</protein>
<evidence type="ECO:0000256" key="5">
    <source>
        <dbReference type="ARBA" id="ARBA00023004"/>
    </source>
</evidence>
<organism evidence="9 10">
    <name type="scientific">Terriglobus roseus</name>
    <dbReference type="NCBI Taxonomy" id="392734"/>
    <lineage>
        <taxon>Bacteria</taxon>
        <taxon>Pseudomonadati</taxon>
        <taxon>Acidobacteriota</taxon>
        <taxon>Terriglobia</taxon>
        <taxon>Terriglobales</taxon>
        <taxon>Acidobacteriaceae</taxon>
        <taxon>Terriglobus</taxon>
    </lineage>
</organism>
<evidence type="ECO:0000256" key="2">
    <source>
        <dbReference type="ARBA" id="ARBA00022617"/>
    </source>
</evidence>
<accession>A0A1H4M682</accession>
<dbReference type="Proteomes" id="UP000182409">
    <property type="component" value="Unassembled WGS sequence"/>
</dbReference>
<dbReference type="InterPro" id="IPR051811">
    <property type="entry name" value="Cytochrome_c550/c551-like"/>
</dbReference>
<dbReference type="Pfam" id="PF13442">
    <property type="entry name" value="Cytochrome_CBB3"/>
    <property type="match status" value="1"/>
</dbReference>
<evidence type="ECO:0000256" key="3">
    <source>
        <dbReference type="ARBA" id="ARBA00022723"/>
    </source>
</evidence>
<dbReference type="GO" id="GO:0020037">
    <property type="term" value="F:heme binding"/>
    <property type="evidence" value="ECO:0007669"/>
    <property type="project" value="InterPro"/>
</dbReference>
<gene>
    <name evidence="9" type="ORF">SAMN05443244_1834</name>
</gene>
<dbReference type="AlphaFoldDB" id="A0A1H4M682"/>
<dbReference type="GO" id="GO:0046872">
    <property type="term" value="F:metal ion binding"/>
    <property type="evidence" value="ECO:0007669"/>
    <property type="project" value="UniProtKB-KW"/>
</dbReference>
<dbReference type="EMBL" id="FNSD01000001">
    <property type="protein sequence ID" value="SEB78549.1"/>
    <property type="molecule type" value="Genomic_DNA"/>
</dbReference>
<keyword evidence="3 6" id="KW-0479">Metal-binding</keyword>
<reference evidence="9 10" key="1">
    <citation type="submission" date="2016-10" db="EMBL/GenBank/DDBJ databases">
        <authorList>
            <person name="de Groot N.N."/>
        </authorList>
    </citation>
    <scope>NUCLEOTIDE SEQUENCE [LARGE SCALE GENOMIC DNA]</scope>
    <source>
        <strain evidence="9 10">AB35.6</strain>
    </source>
</reference>
<dbReference type="Gene3D" id="1.10.760.10">
    <property type="entry name" value="Cytochrome c-like domain"/>
    <property type="match status" value="1"/>
</dbReference>
<proteinExistence type="predicted"/>
<feature type="chain" id="PRO_5010357389" evidence="7">
    <location>
        <begin position="25"/>
        <end position="112"/>
    </location>
</feature>
<dbReference type="InterPro" id="IPR009056">
    <property type="entry name" value="Cyt_c-like_dom"/>
</dbReference>
<keyword evidence="5 6" id="KW-0408">Iron</keyword>
<keyword evidence="7" id="KW-0732">Signal</keyword>
<dbReference type="GO" id="GO:0009055">
    <property type="term" value="F:electron transfer activity"/>
    <property type="evidence" value="ECO:0007669"/>
    <property type="project" value="InterPro"/>
</dbReference>
<evidence type="ECO:0000313" key="9">
    <source>
        <dbReference type="EMBL" id="SEB78549.1"/>
    </source>
</evidence>
<evidence type="ECO:0000256" key="4">
    <source>
        <dbReference type="ARBA" id="ARBA00022982"/>
    </source>
</evidence>
<keyword evidence="1" id="KW-0813">Transport</keyword>
<evidence type="ECO:0000256" key="6">
    <source>
        <dbReference type="PROSITE-ProRule" id="PRU00433"/>
    </source>
</evidence>
<evidence type="ECO:0000256" key="7">
    <source>
        <dbReference type="SAM" id="SignalP"/>
    </source>
</evidence>
<keyword evidence="2 6" id="KW-0349">Heme</keyword>
<dbReference type="InterPro" id="IPR036909">
    <property type="entry name" value="Cyt_c-like_dom_sf"/>
</dbReference>
<dbReference type="SUPFAM" id="SSF46626">
    <property type="entry name" value="Cytochrome c"/>
    <property type="match status" value="1"/>
</dbReference>
<evidence type="ECO:0000259" key="8">
    <source>
        <dbReference type="PROSITE" id="PS51007"/>
    </source>
</evidence>
<dbReference type="PANTHER" id="PTHR37823:SF1">
    <property type="entry name" value="CYTOCHROME C-553-LIKE"/>
    <property type="match status" value="1"/>
</dbReference>
<evidence type="ECO:0000313" key="10">
    <source>
        <dbReference type="Proteomes" id="UP000182409"/>
    </source>
</evidence>